<dbReference type="OrthoDB" id="61900at2759"/>
<dbReference type="EMBL" id="JACAZI010000036">
    <property type="protein sequence ID" value="KAF7328422.1"/>
    <property type="molecule type" value="Genomic_DNA"/>
</dbReference>
<gene>
    <name evidence="1" type="ORF">MVEN_02558100</name>
</gene>
<dbReference type="AlphaFoldDB" id="A0A8H6U3X2"/>
<accession>A0A8H6U3X2</accession>
<organism evidence="1 2">
    <name type="scientific">Mycena venus</name>
    <dbReference type="NCBI Taxonomy" id="2733690"/>
    <lineage>
        <taxon>Eukaryota</taxon>
        <taxon>Fungi</taxon>
        <taxon>Dikarya</taxon>
        <taxon>Basidiomycota</taxon>
        <taxon>Agaricomycotina</taxon>
        <taxon>Agaricomycetes</taxon>
        <taxon>Agaricomycetidae</taxon>
        <taxon>Agaricales</taxon>
        <taxon>Marasmiineae</taxon>
        <taxon>Mycenaceae</taxon>
        <taxon>Mycena</taxon>
    </lineage>
</organism>
<reference evidence="1" key="1">
    <citation type="submission" date="2020-05" db="EMBL/GenBank/DDBJ databases">
        <title>Mycena genomes resolve the evolution of fungal bioluminescence.</title>
        <authorList>
            <person name="Tsai I.J."/>
        </authorList>
    </citation>
    <scope>NUCLEOTIDE SEQUENCE</scope>
    <source>
        <strain evidence="1">CCC161011</strain>
    </source>
</reference>
<protein>
    <submittedName>
        <fullName evidence="1">60S ribosomal protein L28</fullName>
    </submittedName>
</protein>
<evidence type="ECO:0000313" key="1">
    <source>
        <dbReference type="EMBL" id="KAF7328422.1"/>
    </source>
</evidence>
<keyword evidence="1" id="KW-0687">Ribonucleoprotein</keyword>
<keyword evidence="1" id="KW-0689">Ribosomal protein</keyword>
<sequence length="143" mass="15215">MDVDFLTRLWGDADTLPENAHASTLGQACSRTAGASLPATVVSISTADISEVVVSLVVSTNHPTNFDKCDPGYFALENPTSSVVPVIDTPRHGHGKVHGNGMLPKLLFIVKARFVSAIAECISVSKFFILVDANPPTNRAKIK</sequence>
<dbReference type="Proteomes" id="UP000620124">
    <property type="component" value="Unassembled WGS sequence"/>
</dbReference>
<evidence type="ECO:0000313" key="2">
    <source>
        <dbReference type="Proteomes" id="UP000620124"/>
    </source>
</evidence>
<keyword evidence="2" id="KW-1185">Reference proteome</keyword>
<proteinExistence type="predicted"/>
<name>A0A8H6U3X2_9AGAR</name>
<comment type="caution">
    <text evidence="1">The sequence shown here is derived from an EMBL/GenBank/DDBJ whole genome shotgun (WGS) entry which is preliminary data.</text>
</comment>
<dbReference type="Gene3D" id="3.100.10.10">
    <property type="match status" value="1"/>
</dbReference>
<dbReference type="GO" id="GO:0005840">
    <property type="term" value="C:ribosome"/>
    <property type="evidence" value="ECO:0007669"/>
    <property type="project" value="UniProtKB-KW"/>
</dbReference>